<keyword evidence="3 13" id="KW-0812">Transmembrane</keyword>
<feature type="domain" description="Ig-like" evidence="15">
    <location>
        <begin position="184"/>
        <end position="253"/>
    </location>
</feature>
<feature type="domain" description="Ig-like" evidence="15">
    <location>
        <begin position="535"/>
        <end position="622"/>
    </location>
</feature>
<accession>A0A2B4RY06</accession>
<evidence type="ECO:0000313" key="17">
    <source>
        <dbReference type="Proteomes" id="UP000225706"/>
    </source>
</evidence>
<gene>
    <name evidence="16" type="primary">PTK7</name>
    <name evidence="16" type="ORF">AWC38_SpisGene14298</name>
</gene>
<dbReference type="Proteomes" id="UP000225706">
    <property type="component" value="Unassembled WGS sequence"/>
</dbReference>
<dbReference type="InterPro" id="IPR017441">
    <property type="entry name" value="Protein_kinase_ATP_BS"/>
</dbReference>
<evidence type="ECO:0000313" key="16">
    <source>
        <dbReference type="EMBL" id="PFX21217.1"/>
    </source>
</evidence>
<feature type="domain" description="Protein kinase" evidence="14">
    <location>
        <begin position="712"/>
        <end position="1088"/>
    </location>
</feature>
<dbReference type="InterPro" id="IPR013098">
    <property type="entry name" value="Ig_I-set"/>
</dbReference>
<evidence type="ECO:0000256" key="13">
    <source>
        <dbReference type="SAM" id="Phobius"/>
    </source>
</evidence>
<protein>
    <recommendedName>
        <fullName evidence="2">receptor protein-tyrosine kinase</fullName>
        <ecNumber evidence="2">2.7.10.1</ecNumber>
    </recommendedName>
</protein>
<sequence length="1390" mass="152299">MNQNLAACLHFPAILEVAWRGHHGVAATSAERVAKESFKCSLGGFPIPEVLWTNDGLNIGNSNTLSINKVKHEDAGRYACSIVNSEGKNKAAFEIIATGPLEINPQLKNQSFLYNSRFRFNCSLRGFPKPEVLWTKNGVNLSNENTLIIDRVKYEDAGQYTCSAKNSEGSKNSTFWIEVVGVSPQITEPPINQAVTEGYSVSFSCRASGIPTPKLVWVFNNSDLPSGVNQTDQEGESILELPRVTKEMDEDEYEDKEGEDEYEDKEGGDEGGDEHKGPPEINPQLKNQSFPYNSSLEFKCSVGGFPIPEVLWTKDGLNIGTSNTLSINRVKYEVAGQYACSAVNSEGKKKAAFEIIVTGPPEINPQLKNQSFLYNSPLRLKCSLRGFPKPEVLWTKNGVNLSNENTLIIDRVKYEDAGQYKCSAKNSEASKHSTSWIEVVGVSPQLIAPLTDQSVTEGYPVNFSCVASGVPTPTFVWDFNNGDLPSGIHQTDQEGESVLELPRVTKEMEGTYNCTAKNKENTTSSSAALRVYGKASAQVVPETHPTLTLGKVLTLTCKFNEETVNITWKKDGESLQERAVIDTRLDEGKSKLVITEVVEEDSGEYSCEASNKAGTVDRYSVTLDVKAAPAALSSSSLEWYYIGGPVAAVIFLLALNAYIKKRRATDPCMDAFLCKIRAKLIDIKTDSKEQDEVEMGQLNANTDEWEIAVDRLNFREPIGRGAFGSVWRALLGRSRGRRGNRTVAAKCYLPISGEQGRKALLREIELLKLFGRMGHENVVKFIGCVTVGVQPILIMEYLWRGDLLGYLRKSRGVFDHYHRGVGGVDHLTTYDMVLFAKQIAHGMTFLASRGIIHRDLAARNILLDEHRVCKLTDFGLSYQDFKYGTGNAKKGCIPVKWSAPEILIGHVERLSTKSDVYAVMLSCWKYEIAARPHFVNLYKTMDTYLKTKTYVDIVDMDKYDYDKYKFIDDRGAVAVREDGGPDEQGAAAANPNREVGEHGAIADPFVVEIDEGATAFPLTISVGDEGAAAANPDREVGEHGGTAHPFVVAIDGGVTAFPFRANVTDERAAAANPDRKVGEHGATAHPFVAAIEDGARAFPLGIKVGEESGAAHSLKSDEKDIDASAYLHESDTLPYLSENGEEDFGDSESPLGLEEEGIYDPECPLVIEEKDFDLLPSSLVMDDNGLGTLVCAPVTDEENPDCSACSLVIEEKDSSNSACSPMIGEEGLEATIRNFGVTEKDPNFVVHRLAIEVNKPDAFPVIGEEDVDSFEYPPMIEEESHVDSASSPDVEEGGTRNPETNANNQDAAAVQPVKEARGDEEPKTCQLENTEDKQDDIGKHMEDQGDAVDLCDEEVGVHESNGYELTAVDTDETGNDEDEESSEATPFVHD</sequence>
<dbReference type="FunFam" id="2.60.40.10:FF:000032">
    <property type="entry name" value="palladin isoform X1"/>
    <property type="match status" value="1"/>
</dbReference>
<evidence type="ECO:0000256" key="1">
    <source>
        <dbReference type="ARBA" id="ARBA00004167"/>
    </source>
</evidence>
<dbReference type="Gene3D" id="2.60.40.10">
    <property type="entry name" value="Immunoglobulins"/>
    <property type="match status" value="7"/>
</dbReference>
<dbReference type="PROSITE" id="PS00107">
    <property type="entry name" value="PROTEIN_KINASE_ATP"/>
    <property type="match status" value="1"/>
</dbReference>
<dbReference type="GO" id="GO:0016020">
    <property type="term" value="C:membrane"/>
    <property type="evidence" value="ECO:0007669"/>
    <property type="project" value="UniProtKB-SubCell"/>
</dbReference>
<dbReference type="InterPro" id="IPR001245">
    <property type="entry name" value="Ser-Thr/Tyr_kinase_cat_dom"/>
</dbReference>
<feature type="domain" description="Ig-like" evidence="15">
    <location>
        <begin position="279"/>
        <end position="358"/>
    </location>
</feature>
<dbReference type="PROSITE" id="PS00109">
    <property type="entry name" value="PROTEIN_KINASE_TYR"/>
    <property type="match status" value="1"/>
</dbReference>
<evidence type="ECO:0000256" key="3">
    <source>
        <dbReference type="ARBA" id="ARBA00022692"/>
    </source>
</evidence>
<keyword evidence="4" id="KW-0677">Repeat</keyword>
<evidence type="ECO:0000256" key="7">
    <source>
        <dbReference type="ARBA" id="ARBA00023157"/>
    </source>
</evidence>
<feature type="compositionally biased region" description="Basic and acidic residues" evidence="12">
    <location>
        <begin position="1314"/>
        <end position="1323"/>
    </location>
</feature>
<dbReference type="CDD" id="cd00096">
    <property type="entry name" value="Ig"/>
    <property type="match status" value="2"/>
</dbReference>
<dbReference type="SUPFAM" id="SSF48726">
    <property type="entry name" value="Immunoglobulin"/>
    <property type="match status" value="7"/>
</dbReference>
<feature type="compositionally biased region" description="Polar residues" evidence="12">
    <location>
        <begin position="1297"/>
        <end position="1306"/>
    </location>
</feature>
<name>A0A2B4RY06_STYPI</name>
<dbReference type="SMART" id="SM00219">
    <property type="entry name" value="TyrKc"/>
    <property type="match status" value="1"/>
</dbReference>
<evidence type="ECO:0000256" key="9">
    <source>
        <dbReference type="ARBA" id="ARBA00023180"/>
    </source>
</evidence>
<keyword evidence="10" id="KW-0393">Immunoglobulin domain</keyword>
<feature type="region of interest" description="Disordered" evidence="12">
    <location>
        <begin position="1278"/>
        <end position="1346"/>
    </location>
</feature>
<keyword evidence="7" id="KW-1015">Disulfide bond</keyword>
<evidence type="ECO:0000256" key="2">
    <source>
        <dbReference type="ARBA" id="ARBA00011902"/>
    </source>
</evidence>
<keyword evidence="8" id="KW-0675">Receptor</keyword>
<feature type="region of interest" description="Disordered" evidence="12">
    <location>
        <begin position="1358"/>
        <end position="1390"/>
    </location>
</feature>
<feature type="binding site" evidence="11">
    <location>
        <position position="746"/>
    </location>
    <ligand>
        <name>ATP</name>
        <dbReference type="ChEBI" id="CHEBI:30616"/>
    </ligand>
</feature>
<evidence type="ECO:0000256" key="10">
    <source>
        <dbReference type="ARBA" id="ARBA00023319"/>
    </source>
</evidence>
<dbReference type="PRINTS" id="PR00109">
    <property type="entry name" value="TYRKINASE"/>
</dbReference>
<dbReference type="PANTHER" id="PTHR13817">
    <property type="entry name" value="TITIN"/>
    <property type="match status" value="1"/>
</dbReference>
<dbReference type="GO" id="GO:0005524">
    <property type="term" value="F:ATP binding"/>
    <property type="evidence" value="ECO:0007669"/>
    <property type="project" value="UniProtKB-UniRule"/>
</dbReference>
<dbReference type="Gene3D" id="3.30.200.20">
    <property type="entry name" value="Phosphorylase Kinase, domain 1"/>
    <property type="match status" value="1"/>
</dbReference>
<evidence type="ECO:0000256" key="5">
    <source>
        <dbReference type="ARBA" id="ARBA00022989"/>
    </source>
</evidence>
<feature type="compositionally biased region" description="Acidic residues" evidence="12">
    <location>
        <begin position="248"/>
        <end position="272"/>
    </location>
</feature>
<keyword evidence="17" id="KW-1185">Reference proteome</keyword>
<keyword evidence="5 13" id="KW-1133">Transmembrane helix</keyword>
<dbReference type="InterPro" id="IPR050964">
    <property type="entry name" value="Striated_Muscle_Regulatory"/>
</dbReference>
<keyword evidence="11" id="KW-0067">ATP-binding</keyword>
<evidence type="ECO:0000256" key="12">
    <source>
        <dbReference type="SAM" id="MobiDB-lite"/>
    </source>
</evidence>
<dbReference type="EMBL" id="LSMT01000286">
    <property type="protein sequence ID" value="PFX21217.1"/>
    <property type="molecule type" value="Genomic_DNA"/>
</dbReference>
<evidence type="ECO:0000259" key="15">
    <source>
        <dbReference type="PROSITE" id="PS50835"/>
    </source>
</evidence>
<dbReference type="InterPro" id="IPR011009">
    <property type="entry name" value="Kinase-like_dom_sf"/>
</dbReference>
<dbReference type="EC" id="2.7.10.1" evidence="2"/>
<dbReference type="InterPro" id="IPR008266">
    <property type="entry name" value="Tyr_kinase_AS"/>
</dbReference>
<dbReference type="InterPro" id="IPR003598">
    <property type="entry name" value="Ig_sub2"/>
</dbReference>
<dbReference type="InterPro" id="IPR003599">
    <property type="entry name" value="Ig_sub"/>
</dbReference>
<dbReference type="InterPro" id="IPR000719">
    <property type="entry name" value="Prot_kinase_dom"/>
</dbReference>
<feature type="compositionally biased region" description="Basic and acidic residues" evidence="12">
    <location>
        <begin position="1330"/>
        <end position="1343"/>
    </location>
</feature>
<evidence type="ECO:0000259" key="14">
    <source>
        <dbReference type="PROSITE" id="PS50011"/>
    </source>
</evidence>
<evidence type="ECO:0000256" key="8">
    <source>
        <dbReference type="ARBA" id="ARBA00023170"/>
    </source>
</evidence>
<keyword evidence="6 13" id="KW-0472">Membrane</keyword>
<dbReference type="OrthoDB" id="5982258at2759"/>
<feature type="domain" description="Ig-like" evidence="15">
    <location>
        <begin position="444"/>
        <end position="530"/>
    </location>
</feature>
<evidence type="ECO:0000256" key="6">
    <source>
        <dbReference type="ARBA" id="ARBA00023136"/>
    </source>
</evidence>
<keyword evidence="16" id="KW-0808">Transferase</keyword>
<proteinExistence type="predicted"/>
<evidence type="ECO:0000256" key="4">
    <source>
        <dbReference type="ARBA" id="ARBA00022737"/>
    </source>
</evidence>
<keyword evidence="9" id="KW-0325">Glycoprotein</keyword>
<feature type="domain" description="Ig-like" evidence="15">
    <location>
        <begin position="105"/>
        <end position="178"/>
    </location>
</feature>
<dbReference type="Pfam" id="PF07714">
    <property type="entry name" value="PK_Tyr_Ser-Thr"/>
    <property type="match status" value="1"/>
</dbReference>
<dbReference type="Gene3D" id="1.10.510.10">
    <property type="entry name" value="Transferase(Phosphotransferase) domain 1"/>
    <property type="match status" value="1"/>
</dbReference>
<dbReference type="InterPro" id="IPR036179">
    <property type="entry name" value="Ig-like_dom_sf"/>
</dbReference>
<dbReference type="PROSITE" id="PS50011">
    <property type="entry name" value="PROTEIN_KINASE_DOM"/>
    <property type="match status" value="1"/>
</dbReference>
<dbReference type="InterPro" id="IPR007110">
    <property type="entry name" value="Ig-like_dom"/>
</dbReference>
<feature type="compositionally biased region" description="Acidic residues" evidence="12">
    <location>
        <begin position="1369"/>
        <end position="1382"/>
    </location>
</feature>
<dbReference type="PROSITE" id="PS50835">
    <property type="entry name" value="IG_LIKE"/>
    <property type="match status" value="7"/>
</dbReference>
<keyword evidence="11" id="KW-0547">Nucleotide-binding</keyword>
<evidence type="ECO:0000256" key="11">
    <source>
        <dbReference type="PROSITE-ProRule" id="PRU10141"/>
    </source>
</evidence>
<feature type="domain" description="Ig-like" evidence="15">
    <location>
        <begin position="12"/>
        <end position="96"/>
    </location>
</feature>
<dbReference type="Pfam" id="PF13927">
    <property type="entry name" value="Ig_3"/>
    <property type="match status" value="4"/>
</dbReference>
<dbReference type="PANTHER" id="PTHR13817:SF166">
    <property type="entry name" value="NEURONAL IGCAM-RELATED"/>
    <property type="match status" value="1"/>
</dbReference>
<feature type="transmembrane region" description="Helical" evidence="13">
    <location>
        <begin position="639"/>
        <end position="659"/>
    </location>
</feature>
<feature type="domain" description="Ig-like" evidence="15">
    <location>
        <begin position="361"/>
        <end position="438"/>
    </location>
</feature>
<feature type="transmembrane region" description="Helical" evidence="13">
    <location>
        <begin position="778"/>
        <end position="799"/>
    </location>
</feature>
<dbReference type="GO" id="GO:0004714">
    <property type="term" value="F:transmembrane receptor protein tyrosine kinase activity"/>
    <property type="evidence" value="ECO:0007669"/>
    <property type="project" value="UniProtKB-EC"/>
</dbReference>
<comment type="subcellular location">
    <subcellularLocation>
        <location evidence="1">Membrane</location>
        <topology evidence="1">Single-pass membrane protein</topology>
    </subcellularLocation>
</comment>
<dbReference type="SMART" id="SM00408">
    <property type="entry name" value="IGc2"/>
    <property type="match status" value="7"/>
</dbReference>
<dbReference type="Pfam" id="PF07679">
    <property type="entry name" value="I-set"/>
    <property type="match status" value="3"/>
</dbReference>
<dbReference type="SUPFAM" id="SSF56112">
    <property type="entry name" value="Protein kinase-like (PK-like)"/>
    <property type="match status" value="1"/>
</dbReference>
<dbReference type="InterPro" id="IPR013783">
    <property type="entry name" value="Ig-like_fold"/>
</dbReference>
<dbReference type="InterPro" id="IPR020635">
    <property type="entry name" value="Tyr_kinase_cat_dom"/>
</dbReference>
<feature type="region of interest" description="Disordered" evidence="12">
    <location>
        <begin position="225"/>
        <end position="288"/>
    </location>
</feature>
<organism evidence="16 17">
    <name type="scientific">Stylophora pistillata</name>
    <name type="common">Smooth cauliflower coral</name>
    <dbReference type="NCBI Taxonomy" id="50429"/>
    <lineage>
        <taxon>Eukaryota</taxon>
        <taxon>Metazoa</taxon>
        <taxon>Cnidaria</taxon>
        <taxon>Anthozoa</taxon>
        <taxon>Hexacorallia</taxon>
        <taxon>Scleractinia</taxon>
        <taxon>Astrocoeniina</taxon>
        <taxon>Pocilloporidae</taxon>
        <taxon>Stylophora</taxon>
    </lineage>
</organism>
<keyword evidence="16" id="KW-0418">Kinase</keyword>
<reference evidence="17" key="1">
    <citation type="journal article" date="2017" name="bioRxiv">
        <title>Comparative analysis of the genomes of Stylophora pistillata and Acropora digitifera provides evidence for extensive differences between species of corals.</title>
        <authorList>
            <person name="Voolstra C.R."/>
            <person name="Li Y."/>
            <person name="Liew Y.J."/>
            <person name="Baumgarten S."/>
            <person name="Zoccola D."/>
            <person name="Flot J.-F."/>
            <person name="Tambutte S."/>
            <person name="Allemand D."/>
            <person name="Aranda M."/>
        </authorList>
    </citation>
    <scope>NUCLEOTIDE SEQUENCE [LARGE SCALE GENOMIC DNA]</scope>
</reference>
<dbReference type="SMART" id="SM00409">
    <property type="entry name" value="IG"/>
    <property type="match status" value="6"/>
</dbReference>
<comment type="caution">
    <text evidence="16">The sequence shown here is derived from an EMBL/GenBank/DDBJ whole genome shotgun (WGS) entry which is preliminary data.</text>
</comment>